<keyword evidence="1" id="KW-1133">Transmembrane helix</keyword>
<dbReference type="Proteomes" id="UP000265080">
    <property type="component" value="Chromosome 16"/>
</dbReference>
<reference evidence="2" key="2">
    <citation type="submission" date="2025-08" db="UniProtKB">
        <authorList>
            <consortium name="Ensembl"/>
        </authorList>
    </citation>
    <scope>IDENTIFICATION</scope>
</reference>
<feature type="transmembrane region" description="Helical" evidence="1">
    <location>
        <begin position="15"/>
        <end position="37"/>
    </location>
</feature>
<evidence type="ECO:0000313" key="2">
    <source>
        <dbReference type="Ensembl" id="ENSAPEP00000022522.1"/>
    </source>
</evidence>
<reference evidence="2" key="3">
    <citation type="submission" date="2025-09" db="UniProtKB">
        <authorList>
            <consortium name="Ensembl"/>
        </authorList>
    </citation>
    <scope>IDENTIFICATION</scope>
</reference>
<keyword evidence="1" id="KW-0812">Transmembrane</keyword>
<keyword evidence="3" id="KW-1185">Reference proteome</keyword>
<reference evidence="2 3" key="1">
    <citation type="submission" date="2018-03" db="EMBL/GenBank/DDBJ databases">
        <title>Finding Nemo's genes: A chromosome-scale reference assembly of the genome of the orange clownfish Amphiprion percula.</title>
        <authorList>
            <person name="Lehmann R."/>
        </authorList>
    </citation>
    <scope>NUCLEOTIDE SEQUENCE</scope>
</reference>
<accession>A0A3P8TGS8</accession>
<evidence type="ECO:0000313" key="3">
    <source>
        <dbReference type="Proteomes" id="UP000265080"/>
    </source>
</evidence>
<protein>
    <submittedName>
        <fullName evidence="2">Uncharacterized protein</fullName>
    </submittedName>
</protein>
<proteinExistence type="predicted"/>
<keyword evidence="1" id="KW-0472">Membrane</keyword>
<dbReference type="AlphaFoldDB" id="A0A3P8TGS8"/>
<evidence type="ECO:0000256" key="1">
    <source>
        <dbReference type="SAM" id="Phobius"/>
    </source>
</evidence>
<name>A0A3P8TGS8_AMPPE</name>
<sequence length="64" mass="7290">AVDCENHLTVSLLTQVYFCLLLSIVFSSPGCTTYIYFCHSPLCSPLPCHLHTYLYKRLVCFARS</sequence>
<organism evidence="2 3">
    <name type="scientific">Amphiprion percula</name>
    <name type="common">Orange clownfish</name>
    <name type="synonym">Lutjanus percula</name>
    <dbReference type="NCBI Taxonomy" id="161767"/>
    <lineage>
        <taxon>Eukaryota</taxon>
        <taxon>Metazoa</taxon>
        <taxon>Chordata</taxon>
        <taxon>Craniata</taxon>
        <taxon>Vertebrata</taxon>
        <taxon>Euteleostomi</taxon>
        <taxon>Actinopterygii</taxon>
        <taxon>Neopterygii</taxon>
        <taxon>Teleostei</taxon>
        <taxon>Neoteleostei</taxon>
        <taxon>Acanthomorphata</taxon>
        <taxon>Ovalentaria</taxon>
        <taxon>Pomacentridae</taxon>
        <taxon>Amphiprion</taxon>
    </lineage>
</organism>
<dbReference type="Ensembl" id="ENSAPET00000023119.1">
    <property type="protein sequence ID" value="ENSAPEP00000022522.1"/>
    <property type="gene ID" value="ENSAPEG00000016050.1"/>
</dbReference>